<organism evidence="1 2">
    <name type="scientific">Jimgerdemannia flammicorona</name>
    <dbReference type="NCBI Taxonomy" id="994334"/>
    <lineage>
        <taxon>Eukaryota</taxon>
        <taxon>Fungi</taxon>
        <taxon>Fungi incertae sedis</taxon>
        <taxon>Mucoromycota</taxon>
        <taxon>Mucoromycotina</taxon>
        <taxon>Endogonomycetes</taxon>
        <taxon>Endogonales</taxon>
        <taxon>Endogonaceae</taxon>
        <taxon>Jimgerdemannia</taxon>
    </lineage>
</organism>
<dbReference type="Proteomes" id="UP000268093">
    <property type="component" value="Unassembled WGS sequence"/>
</dbReference>
<proteinExistence type="predicted"/>
<reference evidence="1 2" key="1">
    <citation type="journal article" date="2018" name="New Phytol.">
        <title>Phylogenomics of Endogonaceae and evolution of mycorrhizas within Mucoromycota.</title>
        <authorList>
            <person name="Chang Y."/>
            <person name="Desiro A."/>
            <person name="Na H."/>
            <person name="Sandor L."/>
            <person name="Lipzen A."/>
            <person name="Clum A."/>
            <person name="Barry K."/>
            <person name="Grigoriev I.V."/>
            <person name="Martin F.M."/>
            <person name="Stajich J.E."/>
            <person name="Smith M.E."/>
            <person name="Bonito G."/>
            <person name="Spatafora J.W."/>
        </authorList>
    </citation>
    <scope>NUCLEOTIDE SEQUENCE [LARGE SCALE GENOMIC DNA]</scope>
    <source>
        <strain evidence="1 2">GMNB39</strain>
    </source>
</reference>
<dbReference type="EMBL" id="RBNI01001842">
    <property type="protein sequence ID" value="RUP49922.1"/>
    <property type="molecule type" value="Genomic_DNA"/>
</dbReference>
<protein>
    <submittedName>
        <fullName evidence="1">Uncharacterized protein</fullName>
    </submittedName>
</protein>
<keyword evidence="2" id="KW-1185">Reference proteome</keyword>
<dbReference type="AlphaFoldDB" id="A0A433DGE5"/>
<dbReference type="OrthoDB" id="2403385at2759"/>
<evidence type="ECO:0000313" key="2">
    <source>
        <dbReference type="Proteomes" id="UP000268093"/>
    </source>
</evidence>
<evidence type="ECO:0000313" key="1">
    <source>
        <dbReference type="EMBL" id="RUP49922.1"/>
    </source>
</evidence>
<sequence>MNTDSKSSKAVRSFWEIQAKRENTLMVSKLREEKVKRRVLAAETEAIAKVRELQAAQHITIASVATEQVQEYALSTTARNAKRFLNREEGTVEVRRRRLSLLDQSDYEVDSGKSSEDEEDEVEIELDSSFASRASIQKRTECWSIPIYFLFDISSINPRLVKIGGIAHYKIIFLPERGLHDEIKEQFNDQEWDALILSWAEVCDLVHISSYNIPLFTVYGVEEKITQQLPSTVDGSVKSLLDKYDQAVTNATTGFHVEFSPVVTTISESPLQDHAKTARPYLFTRDWPMQWVQQVYTAFLICYQTPNNLLHDASASEYEYRDFIVNPIWRNIFFDVSHIIRMRTGEVENSDRKLQMNLSKFPHERRAIGWLHDGILMMKIGSVDVQVAFGEVVGNACEQNDGKMCEDRTKILKGD</sequence>
<name>A0A433DGE5_9FUNG</name>
<comment type="caution">
    <text evidence="1">The sequence shown here is derived from an EMBL/GenBank/DDBJ whole genome shotgun (WGS) entry which is preliminary data.</text>
</comment>
<gene>
    <name evidence="1" type="ORF">BC936DRAFT_140976</name>
</gene>
<accession>A0A433DGE5</accession>